<evidence type="ECO:0000313" key="2">
    <source>
        <dbReference type="Proteomes" id="UP000265180"/>
    </source>
</evidence>
<accession>A0A3P9K3H7</accession>
<organism evidence="1 2">
    <name type="scientific">Oryzias latipes</name>
    <name type="common">Japanese rice fish</name>
    <name type="synonym">Japanese killifish</name>
    <dbReference type="NCBI Taxonomy" id="8090"/>
    <lineage>
        <taxon>Eukaryota</taxon>
        <taxon>Metazoa</taxon>
        <taxon>Chordata</taxon>
        <taxon>Craniata</taxon>
        <taxon>Vertebrata</taxon>
        <taxon>Euteleostomi</taxon>
        <taxon>Actinopterygii</taxon>
        <taxon>Neopterygii</taxon>
        <taxon>Teleostei</taxon>
        <taxon>Neoteleostei</taxon>
        <taxon>Acanthomorphata</taxon>
        <taxon>Ovalentaria</taxon>
        <taxon>Atherinomorphae</taxon>
        <taxon>Beloniformes</taxon>
        <taxon>Adrianichthyidae</taxon>
        <taxon>Oryziinae</taxon>
        <taxon>Oryzias</taxon>
    </lineage>
</organism>
<dbReference type="Proteomes" id="UP000265180">
    <property type="component" value="Chromosome 10"/>
</dbReference>
<reference evidence="1 2" key="2">
    <citation type="submission" date="2017-04" db="EMBL/GenBank/DDBJ databases">
        <title>CpG methylation of centromeres and impact of large insertions on vertebrate speciation.</title>
        <authorList>
            <person name="Ichikawa K."/>
            <person name="Yoshimura J."/>
            <person name="Morishita S."/>
        </authorList>
    </citation>
    <scope>NUCLEOTIDE SEQUENCE</scope>
    <source>
        <strain evidence="1 2">HNI</strain>
    </source>
</reference>
<reference evidence="1" key="3">
    <citation type="submission" date="2025-08" db="UniProtKB">
        <authorList>
            <consortium name="Ensembl"/>
        </authorList>
    </citation>
    <scope>IDENTIFICATION</scope>
    <source>
        <strain evidence="1">HNI</strain>
    </source>
</reference>
<reference evidence="1" key="4">
    <citation type="submission" date="2025-09" db="UniProtKB">
        <authorList>
            <consortium name="Ensembl"/>
        </authorList>
    </citation>
    <scope>IDENTIFICATION</scope>
    <source>
        <strain evidence="1">HNI</strain>
    </source>
</reference>
<sequence length="70" mass="8240">SCGRDFWRGAVTVRRFPFLQQKASSHTRAHSECVINTVIGEEKIMGDNQFLKLDMHFIFFFFFFNLSSDM</sequence>
<protein>
    <submittedName>
        <fullName evidence="1">Uncharacterized protein</fullName>
    </submittedName>
</protein>
<proteinExistence type="predicted"/>
<reference key="1">
    <citation type="journal article" date="2007" name="Nature">
        <title>The medaka draft genome and insights into vertebrate genome evolution.</title>
        <authorList>
            <person name="Kasahara M."/>
            <person name="Naruse K."/>
            <person name="Sasaki S."/>
            <person name="Nakatani Y."/>
            <person name="Qu W."/>
            <person name="Ahsan B."/>
            <person name="Yamada T."/>
            <person name="Nagayasu Y."/>
            <person name="Doi K."/>
            <person name="Kasai Y."/>
            <person name="Jindo T."/>
            <person name="Kobayashi D."/>
            <person name="Shimada A."/>
            <person name="Toyoda A."/>
            <person name="Kuroki Y."/>
            <person name="Fujiyama A."/>
            <person name="Sasaki T."/>
            <person name="Shimizu A."/>
            <person name="Asakawa S."/>
            <person name="Shimizu N."/>
            <person name="Hashimoto S."/>
            <person name="Yang J."/>
            <person name="Lee Y."/>
            <person name="Matsushima K."/>
            <person name="Sugano S."/>
            <person name="Sakaizumi M."/>
            <person name="Narita T."/>
            <person name="Ohishi K."/>
            <person name="Haga S."/>
            <person name="Ohta F."/>
            <person name="Nomoto H."/>
            <person name="Nogata K."/>
            <person name="Morishita T."/>
            <person name="Endo T."/>
            <person name="Shin-I T."/>
            <person name="Takeda H."/>
            <person name="Morishita S."/>
            <person name="Kohara Y."/>
        </authorList>
    </citation>
    <scope>NUCLEOTIDE SEQUENCE [LARGE SCALE GENOMIC DNA]</scope>
    <source>
        <strain>Hd-rR</strain>
    </source>
</reference>
<name>A0A3P9K3H7_ORYLA</name>
<dbReference type="AlphaFoldDB" id="A0A3P9K3H7"/>
<dbReference type="Ensembl" id="ENSORLT00020010296.1">
    <property type="protein sequence ID" value="ENSORLP00020003035.1"/>
    <property type="gene ID" value="ENSORLG00020003810.1"/>
</dbReference>
<evidence type="ECO:0000313" key="1">
    <source>
        <dbReference type="Ensembl" id="ENSORLP00020003035.1"/>
    </source>
</evidence>